<evidence type="ECO:0000313" key="3">
    <source>
        <dbReference type="EMBL" id="SDO70459.1"/>
    </source>
</evidence>
<feature type="region of interest" description="Disordered" evidence="1">
    <location>
        <begin position="1"/>
        <end position="22"/>
    </location>
</feature>
<dbReference type="AlphaFoldDB" id="A0A1H0LQC6"/>
<reference evidence="4" key="1">
    <citation type="submission" date="2016-10" db="EMBL/GenBank/DDBJ databases">
        <authorList>
            <person name="Varghese N."/>
            <person name="Submissions S."/>
        </authorList>
    </citation>
    <scope>NUCLEOTIDE SEQUENCE [LARGE SCALE GENOMIC DNA]</scope>
    <source>
        <strain evidence="4">CGMCC 4.6609</strain>
    </source>
</reference>
<dbReference type="EMBL" id="FNIX01000003">
    <property type="protein sequence ID" value="SDO70459.1"/>
    <property type="molecule type" value="Genomic_DNA"/>
</dbReference>
<dbReference type="SMART" id="SM01043">
    <property type="entry name" value="BTAD"/>
    <property type="match status" value="1"/>
</dbReference>
<evidence type="ECO:0000256" key="1">
    <source>
        <dbReference type="SAM" id="MobiDB-lite"/>
    </source>
</evidence>
<proteinExistence type="predicted"/>
<dbReference type="Pfam" id="PF03704">
    <property type="entry name" value="BTAD"/>
    <property type="match status" value="1"/>
</dbReference>
<dbReference type="GO" id="GO:0003677">
    <property type="term" value="F:DNA binding"/>
    <property type="evidence" value="ECO:0007669"/>
    <property type="project" value="UniProtKB-KW"/>
</dbReference>
<dbReference type="Gene3D" id="1.25.40.10">
    <property type="entry name" value="Tetratricopeptide repeat domain"/>
    <property type="match status" value="1"/>
</dbReference>
<dbReference type="InterPro" id="IPR011990">
    <property type="entry name" value="TPR-like_helical_dom_sf"/>
</dbReference>
<dbReference type="SUPFAM" id="SSF48452">
    <property type="entry name" value="TPR-like"/>
    <property type="match status" value="1"/>
</dbReference>
<evidence type="ECO:0000313" key="4">
    <source>
        <dbReference type="Proteomes" id="UP000199691"/>
    </source>
</evidence>
<name>A0A1H0LQC6_9PSEU</name>
<gene>
    <name evidence="3" type="ORF">SAMN05421507_103409</name>
</gene>
<dbReference type="Proteomes" id="UP000199691">
    <property type="component" value="Unassembled WGS sequence"/>
</dbReference>
<organism evidence="3 4">
    <name type="scientific">Lentzea jiangxiensis</name>
    <dbReference type="NCBI Taxonomy" id="641025"/>
    <lineage>
        <taxon>Bacteria</taxon>
        <taxon>Bacillati</taxon>
        <taxon>Actinomycetota</taxon>
        <taxon>Actinomycetes</taxon>
        <taxon>Pseudonocardiales</taxon>
        <taxon>Pseudonocardiaceae</taxon>
        <taxon>Lentzea</taxon>
    </lineage>
</organism>
<feature type="domain" description="Bacterial transcriptional activator" evidence="2">
    <location>
        <begin position="148"/>
        <end position="281"/>
    </location>
</feature>
<dbReference type="InterPro" id="IPR051677">
    <property type="entry name" value="AfsR-DnrI-RedD_regulator"/>
</dbReference>
<dbReference type="STRING" id="641025.SAMN05421507_103409"/>
<accession>A0A1H0LQC6</accession>
<sequence length="285" mass="31019">MTRTAPRRHPHGTAASPPLVRKEQFGPAVCDAATSGHPATLNAGEEWSDDMTELPRVPDPLPHIQLLDGFRLAFGPAPVHVVPGAQRLLALLALREGPVPRGIAAALLWPEATARRAAACLRSSLWRLGKPIPLVAAVDDALTLATGVDVDFRRACALTTEPDATPGAVAVLKADLLPGWDQPWVRTERDWWGEARLRALEVLSERFRSHGDHHHAHQAALAAVQTDPLRESAHRTLVELHLADGNPAQAVRQYQNYRALLRAELGLEPSAQIHDLMRPLLRSSG</sequence>
<evidence type="ECO:0000259" key="2">
    <source>
        <dbReference type="SMART" id="SM01043"/>
    </source>
</evidence>
<protein>
    <submittedName>
        <fullName evidence="3">DNA-binding transcriptional activator of the SARP family</fullName>
    </submittedName>
</protein>
<keyword evidence="4" id="KW-1185">Reference proteome</keyword>
<keyword evidence="3" id="KW-0238">DNA-binding</keyword>
<feature type="compositionally biased region" description="Basic residues" evidence="1">
    <location>
        <begin position="1"/>
        <end position="11"/>
    </location>
</feature>
<dbReference type="InterPro" id="IPR005158">
    <property type="entry name" value="BTAD"/>
</dbReference>
<dbReference type="PANTHER" id="PTHR35807">
    <property type="entry name" value="TRANSCRIPTIONAL REGULATOR REDD-RELATED"/>
    <property type="match status" value="1"/>
</dbReference>